<protein>
    <submittedName>
        <fullName evidence="1">Uncharacterized protein</fullName>
    </submittedName>
</protein>
<dbReference type="Proteomes" id="UP000094336">
    <property type="component" value="Unassembled WGS sequence"/>
</dbReference>
<gene>
    <name evidence="1" type="ORF">BABINDRAFT_161133</name>
</gene>
<dbReference type="GeneID" id="30146518"/>
<evidence type="ECO:0000313" key="1">
    <source>
        <dbReference type="EMBL" id="ODQ80152.1"/>
    </source>
</evidence>
<keyword evidence="2" id="KW-1185">Reference proteome</keyword>
<reference evidence="2" key="1">
    <citation type="submission" date="2016-05" db="EMBL/GenBank/DDBJ databases">
        <title>Comparative genomics of biotechnologically important yeasts.</title>
        <authorList>
            <consortium name="DOE Joint Genome Institute"/>
            <person name="Riley R."/>
            <person name="Haridas S."/>
            <person name="Wolfe K.H."/>
            <person name="Lopes M.R."/>
            <person name="Hittinger C.T."/>
            <person name="Goker M."/>
            <person name="Salamov A."/>
            <person name="Wisecaver J."/>
            <person name="Long T.M."/>
            <person name="Aerts A.L."/>
            <person name="Barry K."/>
            <person name="Choi C."/>
            <person name="Clum A."/>
            <person name="Coughlan A.Y."/>
            <person name="Deshpande S."/>
            <person name="Douglass A.P."/>
            <person name="Hanson S.J."/>
            <person name="Klenk H.-P."/>
            <person name="Labutti K."/>
            <person name="Lapidus A."/>
            <person name="Lindquist E."/>
            <person name="Lipzen A."/>
            <person name="Meier-Kolthoff J.P."/>
            <person name="Ohm R.A."/>
            <person name="Otillar R.P."/>
            <person name="Pangilinan J."/>
            <person name="Peng Y."/>
            <person name="Rokas A."/>
            <person name="Rosa C.A."/>
            <person name="Scheuner C."/>
            <person name="Sibirny A.A."/>
            <person name="Slot J.C."/>
            <person name="Stielow J.B."/>
            <person name="Sun H."/>
            <person name="Kurtzman C.P."/>
            <person name="Blackwell M."/>
            <person name="Grigoriev I.V."/>
            <person name="Jeffries T.W."/>
        </authorList>
    </citation>
    <scope>NUCLEOTIDE SEQUENCE [LARGE SCALE GENOMIC DNA]</scope>
    <source>
        <strain evidence="2">NRRL Y-12698</strain>
    </source>
</reference>
<organism evidence="1 2">
    <name type="scientific">Babjeviella inositovora NRRL Y-12698</name>
    <dbReference type="NCBI Taxonomy" id="984486"/>
    <lineage>
        <taxon>Eukaryota</taxon>
        <taxon>Fungi</taxon>
        <taxon>Dikarya</taxon>
        <taxon>Ascomycota</taxon>
        <taxon>Saccharomycotina</taxon>
        <taxon>Pichiomycetes</taxon>
        <taxon>Serinales incertae sedis</taxon>
        <taxon>Babjeviella</taxon>
    </lineage>
</organism>
<sequence length="56" mass="6169">MASGYRLLQSPVCGKSNNSRFVISCRQRVSLAYAGTRCNLQKIPTTTSHVSQEIPI</sequence>
<dbReference type="AlphaFoldDB" id="A0A1E3QT06"/>
<evidence type="ECO:0000313" key="2">
    <source>
        <dbReference type="Proteomes" id="UP000094336"/>
    </source>
</evidence>
<proteinExistence type="predicted"/>
<dbReference type="RefSeq" id="XP_018985480.1">
    <property type="nucleotide sequence ID" value="XM_019128665.1"/>
</dbReference>
<dbReference type="EMBL" id="KV454430">
    <property type="protein sequence ID" value="ODQ80152.1"/>
    <property type="molecule type" value="Genomic_DNA"/>
</dbReference>
<accession>A0A1E3QT06</accession>
<name>A0A1E3QT06_9ASCO</name>